<evidence type="ECO:0000313" key="2">
    <source>
        <dbReference type="EMBL" id="KAF8429427.1"/>
    </source>
</evidence>
<dbReference type="Proteomes" id="UP001194468">
    <property type="component" value="Unassembled WGS sequence"/>
</dbReference>
<dbReference type="PROSITE" id="PS51871">
    <property type="entry name" value="PV_P1_PRO"/>
    <property type="match status" value="1"/>
</dbReference>
<gene>
    <name evidence="2" type="ORF">L210DRAFT_3652070</name>
</gene>
<comment type="caution">
    <text evidence="2">The sequence shown here is derived from an EMBL/GenBank/DDBJ whole genome shotgun (WGS) entry which is preliminary data.</text>
</comment>
<keyword evidence="3" id="KW-1185">Reference proteome</keyword>
<dbReference type="GO" id="GO:0004197">
    <property type="term" value="F:cysteine-type endopeptidase activity"/>
    <property type="evidence" value="ECO:0007669"/>
    <property type="project" value="InterPro"/>
</dbReference>
<dbReference type="AlphaFoldDB" id="A0AAD4BGV9"/>
<organism evidence="2 3">
    <name type="scientific">Boletus edulis BED1</name>
    <dbReference type="NCBI Taxonomy" id="1328754"/>
    <lineage>
        <taxon>Eukaryota</taxon>
        <taxon>Fungi</taxon>
        <taxon>Dikarya</taxon>
        <taxon>Basidiomycota</taxon>
        <taxon>Agaricomycotina</taxon>
        <taxon>Agaricomycetes</taxon>
        <taxon>Agaricomycetidae</taxon>
        <taxon>Boletales</taxon>
        <taxon>Boletineae</taxon>
        <taxon>Boletaceae</taxon>
        <taxon>Boletoideae</taxon>
        <taxon>Boletus</taxon>
    </lineage>
</organism>
<sequence>MASHIISSSTSSSDLLTVSALKRRIDALEEENGQLLNKIIKKPTPTLLREGRAVRRLVCLAGPVVDFISEHDRRQILTAQVNDMGTGASANPPPSSSIEQERAYRSYEKLVLWCPTLARLLSATPDTVDLAAACQQLQEGADGARGDDAATLKVSAMQWLNEHQPVPNPPLNIRQKEGRGFYHDLTGQLLCPVDYDWADLRVRAAVRAFEPDFRVTAHSWPSFLYPEGKYDKNHPAKGLFRGGHLLQIPSNIRHSDAYSPLQVRQLLKTIARISFKVRRRPTKLLNRTRGNVASLLKMKTVQPRAIAYIAAQLRHALSSTSSWCLIDEDFDYEAFYFNIVDYFENPGSTQKTAEINDLLLWWNRKIFGRENVAHYRPQQVEGLSVARSKMLAPILST</sequence>
<proteinExistence type="predicted"/>
<evidence type="ECO:0000259" key="1">
    <source>
        <dbReference type="PROSITE" id="PS51871"/>
    </source>
</evidence>
<dbReference type="InterPro" id="IPR002540">
    <property type="entry name" value="Pept_S30_P1_potyvir"/>
</dbReference>
<evidence type="ECO:0000313" key="3">
    <source>
        <dbReference type="Proteomes" id="UP001194468"/>
    </source>
</evidence>
<dbReference type="GO" id="GO:0006508">
    <property type="term" value="P:proteolysis"/>
    <property type="evidence" value="ECO:0007669"/>
    <property type="project" value="InterPro"/>
</dbReference>
<dbReference type="EMBL" id="WHUW01000067">
    <property type="protein sequence ID" value="KAF8429427.1"/>
    <property type="molecule type" value="Genomic_DNA"/>
</dbReference>
<dbReference type="InterPro" id="IPR046521">
    <property type="entry name" value="DUF6698"/>
</dbReference>
<name>A0AAD4BGV9_BOLED</name>
<feature type="domain" description="Peptidase S30" evidence="1">
    <location>
        <begin position="257"/>
        <end position="397"/>
    </location>
</feature>
<accession>A0AAD4BGV9</accession>
<reference evidence="2" key="1">
    <citation type="submission" date="2019-10" db="EMBL/GenBank/DDBJ databases">
        <authorList>
            <consortium name="DOE Joint Genome Institute"/>
            <person name="Kuo A."/>
            <person name="Miyauchi S."/>
            <person name="Kiss E."/>
            <person name="Drula E."/>
            <person name="Kohler A."/>
            <person name="Sanchez-Garcia M."/>
            <person name="Andreopoulos B."/>
            <person name="Barry K.W."/>
            <person name="Bonito G."/>
            <person name="Buee M."/>
            <person name="Carver A."/>
            <person name="Chen C."/>
            <person name="Cichocki N."/>
            <person name="Clum A."/>
            <person name="Culley D."/>
            <person name="Crous P.W."/>
            <person name="Fauchery L."/>
            <person name="Girlanda M."/>
            <person name="Hayes R."/>
            <person name="Keri Z."/>
            <person name="LaButti K."/>
            <person name="Lipzen A."/>
            <person name="Lombard V."/>
            <person name="Magnuson J."/>
            <person name="Maillard F."/>
            <person name="Morin E."/>
            <person name="Murat C."/>
            <person name="Nolan M."/>
            <person name="Ohm R."/>
            <person name="Pangilinan J."/>
            <person name="Pereira M."/>
            <person name="Perotto S."/>
            <person name="Peter M."/>
            <person name="Riley R."/>
            <person name="Sitrit Y."/>
            <person name="Stielow B."/>
            <person name="Szollosi G."/>
            <person name="Zifcakova L."/>
            <person name="Stursova M."/>
            <person name="Spatafora J.W."/>
            <person name="Tedersoo L."/>
            <person name="Vaario L.-M."/>
            <person name="Yamada A."/>
            <person name="Yan M."/>
            <person name="Wang P."/>
            <person name="Xu J."/>
            <person name="Bruns T."/>
            <person name="Baldrian P."/>
            <person name="Vilgalys R."/>
            <person name="Henrissat B."/>
            <person name="Grigoriev I.V."/>
            <person name="Hibbett D."/>
            <person name="Nagy L.G."/>
            <person name="Martin F.M."/>
        </authorList>
    </citation>
    <scope>NUCLEOTIDE SEQUENCE</scope>
    <source>
        <strain evidence="2">BED1</strain>
    </source>
</reference>
<protein>
    <recommendedName>
        <fullName evidence="1">Peptidase S30 domain-containing protein</fullName>
    </recommendedName>
</protein>
<reference evidence="2" key="2">
    <citation type="journal article" date="2020" name="Nat. Commun.">
        <title>Large-scale genome sequencing of mycorrhizal fungi provides insights into the early evolution of symbiotic traits.</title>
        <authorList>
            <person name="Miyauchi S."/>
            <person name="Kiss E."/>
            <person name="Kuo A."/>
            <person name="Drula E."/>
            <person name="Kohler A."/>
            <person name="Sanchez-Garcia M."/>
            <person name="Morin E."/>
            <person name="Andreopoulos B."/>
            <person name="Barry K.W."/>
            <person name="Bonito G."/>
            <person name="Buee M."/>
            <person name="Carver A."/>
            <person name="Chen C."/>
            <person name="Cichocki N."/>
            <person name="Clum A."/>
            <person name="Culley D."/>
            <person name="Crous P.W."/>
            <person name="Fauchery L."/>
            <person name="Girlanda M."/>
            <person name="Hayes R.D."/>
            <person name="Keri Z."/>
            <person name="LaButti K."/>
            <person name="Lipzen A."/>
            <person name="Lombard V."/>
            <person name="Magnuson J."/>
            <person name="Maillard F."/>
            <person name="Murat C."/>
            <person name="Nolan M."/>
            <person name="Ohm R.A."/>
            <person name="Pangilinan J."/>
            <person name="Pereira M.F."/>
            <person name="Perotto S."/>
            <person name="Peter M."/>
            <person name="Pfister S."/>
            <person name="Riley R."/>
            <person name="Sitrit Y."/>
            <person name="Stielow J.B."/>
            <person name="Szollosi G."/>
            <person name="Zifcakova L."/>
            <person name="Stursova M."/>
            <person name="Spatafora J.W."/>
            <person name="Tedersoo L."/>
            <person name="Vaario L.M."/>
            <person name="Yamada A."/>
            <person name="Yan M."/>
            <person name="Wang P."/>
            <person name="Xu J."/>
            <person name="Bruns T."/>
            <person name="Baldrian P."/>
            <person name="Vilgalys R."/>
            <person name="Dunand C."/>
            <person name="Henrissat B."/>
            <person name="Grigoriev I.V."/>
            <person name="Hibbett D."/>
            <person name="Nagy L.G."/>
            <person name="Martin F.M."/>
        </authorList>
    </citation>
    <scope>NUCLEOTIDE SEQUENCE</scope>
    <source>
        <strain evidence="2">BED1</strain>
    </source>
</reference>
<dbReference type="Pfam" id="PF20414">
    <property type="entry name" value="DUF6698"/>
    <property type="match status" value="1"/>
</dbReference>